<feature type="domain" description="Zn(2)-C6 fungal-type" evidence="3">
    <location>
        <begin position="34"/>
        <end position="64"/>
    </location>
</feature>
<dbReference type="PROSITE" id="PS00463">
    <property type="entry name" value="ZN2_CY6_FUNGAL_1"/>
    <property type="match status" value="1"/>
</dbReference>
<dbReference type="RefSeq" id="XP_030994931.1">
    <property type="nucleotide sequence ID" value="XM_031141051.1"/>
</dbReference>
<evidence type="ECO:0000313" key="5">
    <source>
        <dbReference type="Proteomes" id="UP000319257"/>
    </source>
</evidence>
<evidence type="ECO:0000313" key="4">
    <source>
        <dbReference type="EMBL" id="TPX13220.1"/>
    </source>
</evidence>
<dbReference type="Pfam" id="PF00172">
    <property type="entry name" value="Zn_clus"/>
    <property type="match status" value="1"/>
</dbReference>
<feature type="compositionally biased region" description="Pro residues" evidence="2">
    <location>
        <begin position="514"/>
        <end position="524"/>
    </location>
</feature>
<proteinExistence type="predicted"/>
<keyword evidence="1" id="KW-0539">Nucleus</keyword>
<feature type="region of interest" description="Disordered" evidence="2">
    <location>
        <begin position="462"/>
        <end position="524"/>
    </location>
</feature>
<comment type="caution">
    <text evidence="4">The sequence shown here is derived from an EMBL/GenBank/DDBJ whole genome shotgun (WGS) entry which is preliminary data.</text>
</comment>
<dbReference type="InterPro" id="IPR053157">
    <property type="entry name" value="Sterol_Uptake_Regulator"/>
</dbReference>
<dbReference type="GeneID" id="41973867"/>
<evidence type="ECO:0000259" key="3">
    <source>
        <dbReference type="PROSITE" id="PS50048"/>
    </source>
</evidence>
<dbReference type="FunCoup" id="A0A507B9F2">
    <property type="interactions" value="246"/>
</dbReference>
<reference evidence="4 5" key="1">
    <citation type="submission" date="2019-06" db="EMBL/GenBank/DDBJ databases">
        <title>Draft genome sequence of the filamentous fungus Phialemoniopsis curvata isolated from diesel fuel.</title>
        <authorList>
            <person name="Varaljay V.A."/>
            <person name="Lyon W.J."/>
            <person name="Crouch A.L."/>
            <person name="Drake C.E."/>
            <person name="Hollomon J.M."/>
            <person name="Nadeau L.J."/>
            <person name="Nunn H.S."/>
            <person name="Stevenson B.S."/>
            <person name="Bojanowski C.L."/>
            <person name="Crookes-Goodson W.J."/>
        </authorList>
    </citation>
    <scope>NUCLEOTIDE SEQUENCE [LARGE SCALE GENOMIC DNA]</scope>
    <source>
        <strain evidence="4 5">D216</strain>
    </source>
</reference>
<protein>
    <recommendedName>
        <fullName evidence="3">Zn(2)-C6 fungal-type domain-containing protein</fullName>
    </recommendedName>
</protein>
<keyword evidence="5" id="KW-1185">Reference proteome</keyword>
<gene>
    <name evidence="4" type="ORF">E0L32_006420</name>
</gene>
<evidence type="ECO:0000256" key="1">
    <source>
        <dbReference type="ARBA" id="ARBA00023242"/>
    </source>
</evidence>
<dbReference type="InterPro" id="IPR036864">
    <property type="entry name" value="Zn2-C6_fun-type_DNA-bd_sf"/>
</dbReference>
<dbReference type="PANTHER" id="PTHR47784">
    <property type="entry name" value="STEROL UPTAKE CONTROL PROTEIN 2"/>
    <property type="match status" value="1"/>
</dbReference>
<dbReference type="AlphaFoldDB" id="A0A507B9F2"/>
<name>A0A507B9F2_9PEZI</name>
<dbReference type="PROSITE" id="PS50048">
    <property type="entry name" value="ZN2_CY6_FUNGAL_2"/>
    <property type="match status" value="1"/>
</dbReference>
<feature type="compositionally biased region" description="Acidic residues" evidence="2">
    <location>
        <begin position="1"/>
        <end position="11"/>
    </location>
</feature>
<sequence length="524" mass="58306">MTSLPEDDILMDDPTAGVDKPYHSKRPHRKSRLGCKNCKTRKVKCDEGRPRCRACTLRKETCVYPSGPHARPASALTASSSRAGSLALPETPPQASPPSSEDSDSALVIVNEPLFTYGGKDAIDMQLLWFYTAKGFDSFAIDARLDPAVDTILRVKIPEHAFTQTFLMDCLLGLSASQMRLAGQDVPESKAITYRARAFEGYRRAVEKADPASFPALLAGSLLLCALSSQMFREPDAKPLYILDWMTVWKGIGLIVELITPQKLHESGMAPIFVRPAIDLDETAKHIPGNLLFMVSSIKPGDEDYPYVDTYYETLKYLGALYKELSLGFSDILGLRVITWFTFIPRQFVQLARQKRPRALIVIAHYLIFARICDEVWWMKGVGDRDLDYIVQMLGSEWDHALRVPRAAVAYSSECKVELAMLLLEDETWQPRRVQDYYIVRKDYKSRTVALVNDSGQAVEYDETGFHNPKAPPDSPGSPATVGRVELVTQPNPVFSAGLDTIDPDSSLPYRSSFPPPPPPPAGG</sequence>
<dbReference type="PANTHER" id="PTHR47784:SF5">
    <property type="entry name" value="STEROL UPTAKE CONTROL PROTEIN 2"/>
    <property type="match status" value="1"/>
</dbReference>
<accession>A0A507B9F2</accession>
<dbReference type="InParanoid" id="A0A507B9F2"/>
<feature type="region of interest" description="Disordered" evidence="2">
    <location>
        <begin position="68"/>
        <end position="103"/>
    </location>
</feature>
<dbReference type="EMBL" id="SKBQ01000036">
    <property type="protein sequence ID" value="TPX13220.1"/>
    <property type="molecule type" value="Genomic_DNA"/>
</dbReference>
<dbReference type="InterPro" id="IPR001138">
    <property type="entry name" value="Zn2Cys6_DnaBD"/>
</dbReference>
<evidence type="ECO:0000256" key="2">
    <source>
        <dbReference type="SAM" id="MobiDB-lite"/>
    </source>
</evidence>
<dbReference type="GO" id="GO:0008270">
    <property type="term" value="F:zinc ion binding"/>
    <property type="evidence" value="ECO:0007669"/>
    <property type="project" value="InterPro"/>
</dbReference>
<dbReference type="OrthoDB" id="5419315at2759"/>
<dbReference type="CDD" id="cd00067">
    <property type="entry name" value="GAL4"/>
    <property type="match status" value="1"/>
</dbReference>
<feature type="region of interest" description="Disordered" evidence="2">
    <location>
        <begin position="1"/>
        <end position="33"/>
    </location>
</feature>
<feature type="compositionally biased region" description="Basic residues" evidence="2">
    <location>
        <begin position="23"/>
        <end position="33"/>
    </location>
</feature>
<organism evidence="4 5">
    <name type="scientific">Thyridium curvatum</name>
    <dbReference type="NCBI Taxonomy" id="1093900"/>
    <lineage>
        <taxon>Eukaryota</taxon>
        <taxon>Fungi</taxon>
        <taxon>Dikarya</taxon>
        <taxon>Ascomycota</taxon>
        <taxon>Pezizomycotina</taxon>
        <taxon>Sordariomycetes</taxon>
        <taxon>Sordariomycetidae</taxon>
        <taxon>Thyridiales</taxon>
        <taxon>Thyridiaceae</taxon>
        <taxon>Thyridium</taxon>
    </lineage>
</organism>
<dbReference type="STRING" id="1093900.A0A507B9F2"/>
<dbReference type="GO" id="GO:0001228">
    <property type="term" value="F:DNA-binding transcription activator activity, RNA polymerase II-specific"/>
    <property type="evidence" value="ECO:0007669"/>
    <property type="project" value="TreeGrafter"/>
</dbReference>
<dbReference type="SUPFAM" id="SSF57701">
    <property type="entry name" value="Zn2/Cys6 DNA-binding domain"/>
    <property type="match status" value="1"/>
</dbReference>
<dbReference type="Proteomes" id="UP000319257">
    <property type="component" value="Unassembled WGS sequence"/>
</dbReference>
<dbReference type="Gene3D" id="4.10.240.10">
    <property type="entry name" value="Zn(2)-C6 fungal-type DNA-binding domain"/>
    <property type="match status" value="1"/>
</dbReference>
<dbReference type="SMART" id="SM00066">
    <property type="entry name" value="GAL4"/>
    <property type="match status" value="1"/>
</dbReference>